<feature type="compositionally biased region" description="Basic and acidic residues" evidence="9">
    <location>
        <begin position="924"/>
        <end position="938"/>
    </location>
</feature>
<evidence type="ECO:0000256" key="1">
    <source>
        <dbReference type="ARBA" id="ARBA00011073"/>
    </source>
</evidence>
<dbReference type="PROSITE" id="PS00136">
    <property type="entry name" value="SUBTILASE_ASP"/>
    <property type="match status" value="1"/>
</dbReference>
<dbReference type="InterPro" id="IPR034204">
    <property type="entry name" value="PfSUB1-like_cat_dom"/>
</dbReference>
<dbReference type="Pfam" id="PF00082">
    <property type="entry name" value="Peptidase_S8"/>
    <property type="match status" value="1"/>
</dbReference>
<dbReference type="VEuPathDB" id="ToxoDB:NCLIV_050220"/>
<dbReference type="PANTHER" id="PTHR43806">
    <property type="entry name" value="PEPTIDASE S8"/>
    <property type="match status" value="1"/>
</dbReference>
<dbReference type="GO" id="GO:0004252">
    <property type="term" value="F:serine-type endopeptidase activity"/>
    <property type="evidence" value="ECO:0007669"/>
    <property type="project" value="UniProtKB-UniRule"/>
</dbReference>
<evidence type="ECO:0000256" key="7">
    <source>
        <dbReference type="PROSITE-ProRule" id="PRU01240"/>
    </source>
</evidence>
<dbReference type="InParanoid" id="F0VKJ3"/>
<dbReference type="PRINTS" id="PR00723">
    <property type="entry name" value="SUBTILISIN"/>
</dbReference>
<dbReference type="InterPro" id="IPR036852">
    <property type="entry name" value="Peptidase_S8/S53_dom_sf"/>
</dbReference>
<dbReference type="GO" id="GO:0006508">
    <property type="term" value="P:proteolysis"/>
    <property type="evidence" value="ECO:0007669"/>
    <property type="project" value="UniProtKB-KW"/>
</dbReference>
<feature type="compositionally biased region" description="Basic and acidic residues" evidence="9">
    <location>
        <begin position="1227"/>
        <end position="1237"/>
    </location>
</feature>
<dbReference type="PROSITE" id="PS00138">
    <property type="entry name" value="SUBTILASE_SER"/>
    <property type="match status" value="1"/>
</dbReference>
<organism evidence="11 13">
    <name type="scientific">Neospora caninum (strain Liverpool)</name>
    <dbReference type="NCBI Taxonomy" id="572307"/>
    <lineage>
        <taxon>Eukaryota</taxon>
        <taxon>Sar</taxon>
        <taxon>Alveolata</taxon>
        <taxon>Apicomplexa</taxon>
        <taxon>Conoidasida</taxon>
        <taxon>Coccidia</taxon>
        <taxon>Eucoccidiorida</taxon>
        <taxon>Eimeriorina</taxon>
        <taxon>Sarcocystidae</taxon>
        <taxon>Neospora</taxon>
    </lineage>
</organism>
<dbReference type="PROSITE" id="PS51892">
    <property type="entry name" value="SUBTILASE"/>
    <property type="match status" value="1"/>
</dbReference>
<feature type="region of interest" description="Disordered" evidence="9">
    <location>
        <begin position="1118"/>
        <end position="1192"/>
    </location>
</feature>
<evidence type="ECO:0000313" key="13">
    <source>
        <dbReference type="Proteomes" id="UP000007494"/>
    </source>
</evidence>
<feature type="region of interest" description="Disordered" evidence="9">
    <location>
        <begin position="1212"/>
        <end position="1275"/>
    </location>
</feature>
<feature type="active site" description="Charge relay system" evidence="7">
    <location>
        <position position="1536"/>
    </location>
</feature>
<dbReference type="InterPro" id="IPR023827">
    <property type="entry name" value="Peptidase_S8_Asp-AS"/>
</dbReference>
<evidence type="ECO:0000256" key="6">
    <source>
        <dbReference type="ARBA" id="ARBA00023619"/>
    </source>
</evidence>
<dbReference type="PANTHER" id="PTHR43806:SF11">
    <property type="entry name" value="CEREVISIN-RELATED"/>
    <property type="match status" value="1"/>
</dbReference>
<feature type="region of interest" description="Disordered" evidence="9">
    <location>
        <begin position="584"/>
        <end position="605"/>
    </location>
</feature>
<gene>
    <name evidence="12" type="ORF">BN1204_050220</name>
    <name evidence="11" type="ORF">NCLIV_050220</name>
</gene>
<dbReference type="InterPro" id="IPR015500">
    <property type="entry name" value="Peptidase_S8_subtilisin-rel"/>
</dbReference>
<evidence type="ECO:0000313" key="11">
    <source>
        <dbReference type="EMBL" id="CBZ54594.1"/>
    </source>
</evidence>
<feature type="compositionally biased region" description="Polar residues" evidence="9">
    <location>
        <begin position="1387"/>
        <end position="1396"/>
    </location>
</feature>
<sequence>MLPTPPSDMLPSSNHPGTFSAAISSAIPAVKTIEHVADFFPAAHEGGSSFQSSQKETYHIPVSASQQSPQTPSMQQSVPLPQLPPTVSIGSYVLDNVAASSPGSRLVGATPLSGPKVGHPVEGSPVLNAKADKDGWFPIEDLKLSRTHFDVTLKQGERLTLPFSLTANEKAKVFLRAAANFEKSARTIERTADLLFMHEIEERQSQMRRDRERQQNRPDLDCRTSDGPCLSAGAFVRDSGSPEQVEHLSVQQSPTPVPYHAGRRLGTASSPFHVSDAAHPHYHANLGGAPAVTPSDDRRGGTRPRRRPELAARANGVQRAIAGAGDARPSSGGSEAPEKYAGSSSLDGLGRSTTGIPTSAGGRIQGTPNWQYRRQVPSAPNSSTGESYSIRGTGAPSSANPAVPDNPFHPLAYDALPVEPWEGWSHSLKLLAAETRKVDWSTSQRMLQSVRLQVGAAITSDLATSVRSDASDLDLPSSSRISGRRGEARGLGLVTKDVSRDRGGAQSSSTSVGSLGEERGPALPLSKLEVQEIDSTNNWQSHSNPESLSHNVGNLEASSPMKKLHQLVGEATEFRVAASLLDHDKAQDSEKRDNVPVSSQKGAGNVNFLSETRGAVTNASPSTLLDSSKADSPTANLPKRKTTKTSLSMPDRRQSQMIVVNVEALGSPIDKDTGRPLFYNDRILVGWRCSDRELLALKALDLEEEEEEVGQDESGQWSPTSSVVNVEGEMPSLSVPPSQALPEDPRISTADEEPHVSVPCAQPDLNRSSFAKEESERRVCGYVPPDLGIDIRSLRDSRRTTSASSSSSNPAFPLDLSRVSELWPNAPRPRNNTVESSTFANVNRNDNSSSWESRAAGFFPYESQTQQASRPGLPELSGDTLGAPPRRLQVLDRMLKSFASPEVESVKTLFRRLPQKRSLRKKAHHDETWQRAENHIDNQRAVNASAAQTKYSNFGLGTSSRDSAEARRNPVSRAGNNTASTGGARTSKGNSDSGGGWMYESEHAQEPGTGGKLEGGRGAKNNRDNGTENSKLGESVRRRLLDDDELCGMDLIKLSLQHYRARVEGTRHDADPANNFEDVEALKAFMKEFASHDYVGDILFLAPDAPIHAQAFSAVMESDTMSADRDESAPASSTSKHPTKNETKGEQAKTRPANAEQRLALGPAGGDSRGRNNARGKSTVARSTFPSRNAEQKSAFLNKTFIAGNDRPFDLRGVGGPGRYATSSVSTEERVLDETHGGRGLGSREQSDQQNNLKRSLQRTPQVSESGEWESGGPVIPNDPLFTLQWALGSPPQDSHMTAEFCYMRAREELEGRASEAIERGTAGPPQPTPSSSQLAKVRQLCAAAGHKDKNVTGEKIRSTALAEEAEHEQGGETDQQIWEDERGETTPDSASTLQSETHKADVQELEGDMENGPSSPSPKTSATLHALQGSHMGTGGGPAIGESSADTNSIDMVKAWQLSLSPQEDDKRKKPEVLVAVIDTGVNYIHSDLAKSIWVNEQELNGVPGFDDDQNGYIDDVYGWNFLHGNNNPMDDNGHGSHVAGIIGAQRNNYQGVSGISSHARIIALKILNKKGEGDVSHAIPAIRYALDNGAKVITNSWGGISGPGTQILGVLLKEAVADASGSVFVIAAGNDGMDISKDPYYPASFLRDWTITVAAHARDGALPKWSNYGHNTVHLTAPGENITSTWMGSGYRLSSGTSMAAPMVSGVAAEILAYNPMLQPQQVVDVLVQSAITDKRHANVSLTGARLNAYRAIVLSQLQFISLSPAELHVGGTADPIGEVEILFQSLMLPPGVYEGNIELVYSRRLASTRGLGVLSGVLKRRIVQLVQVTLPVKLTIVQ</sequence>
<reference evidence="11" key="1">
    <citation type="submission" date="2011-02" db="EMBL/GenBank/DDBJ databases">
        <authorList>
            <person name="Aslett M."/>
        </authorList>
    </citation>
    <scope>NUCLEOTIDE SEQUENCE</scope>
    <source>
        <strain evidence="11">Liverpool</strain>
    </source>
</reference>
<dbReference type="EC" id="3.4.21.62" evidence="6"/>
<feature type="region of interest" description="Disordered" evidence="9">
    <location>
        <begin position="823"/>
        <end position="848"/>
    </location>
</feature>
<feature type="region of interest" description="Disordered" evidence="9">
    <location>
        <begin position="467"/>
        <end position="523"/>
    </location>
</feature>
<name>F0VKJ3_NEOCL</name>
<reference evidence="12" key="4">
    <citation type="journal article" date="2015" name="PLoS ONE">
        <title>Comprehensive Evaluation of Toxoplasma gondii VEG and Neospora caninum LIV Genomes with Tachyzoite Stage Transcriptome and Proteome Defines Novel Transcript Features.</title>
        <authorList>
            <person name="Ramaprasad A."/>
            <person name="Mourier T."/>
            <person name="Naeem R."/>
            <person name="Malas T.B."/>
            <person name="Moussa E."/>
            <person name="Panigrahi A."/>
            <person name="Vermont S.J."/>
            <person name="Otto T.D."/>
            <person name="Wastling J."/>
            <person name="Pain A."/>
        </authorList>
    </citation>
    <scope>NUCLEOTIDE SEQUENCE</scope>
    <source>
        <strain evidence="12">Liverpool</strain>
    </source>
</reference>
<feature type="compositionally biased region" description="Polar residues" evidence="9">
    <location>
        <begin position="366"/>
        <end position="387"/>
    </location>
</feature>
<dbReference type="InterPro" id="IPR050131">
    <property type="entry name" value="Peptidase_S8_subtilisin-like"/>
</dbReference>
<feature type="region of interest" description="Disordered" evidence="9">
    <location>
        <begin position="238"/>
        <end position="402"/>
    </location>
</feature>
<feature type="compositionally biased region" description="Polar residues" evidence="9">
    <location>
        <begin position="617"/>
        <end position="635"/>
    </location>
</feature>
<feature type="compositionally biased region" description="Polar residues" evidence="9">
    <location>
        <begin position="596"/>
        <end position="605"/>
    </location>
</feature>
<evidence type="ECO:0000313" key="12">
    <source>
        <dbReference type="EMBL" id="CEL69308.1"/>
    </source>
</evidence>
<keyword evidence="3 7" id="KW-0378">Hydrolase</keyword>
<reference evidence="11" key="2">
    <citation type="submission" date="2011-03" db="EMBL/GenBank/DDBJ databases">
        <title>Comparative genomics and transcriptomics of Neospora caninum and Toxoplasma gondii.</title>
        <authorList>
            <person name="Reid A.J."/>
            <person name="Sohal A."/>
            <person name="Harris D."/>
            <person name="Quail M."/>
            <person name="Sanders M."/>
            <person name="Berriman M."/>
            <person name="Wastling J.M."/>
            <person name="Pain A."/>
        </authorList>
    </citation>
    <scope>NUCLEOTIDE SEQUENCE</scope>
    <source>
        <strain evidence="11">Liverpool</strain>
    </source>
</reference>
<dbReference type="OrthoDB" id="371436at2759"/>
<comment type="catalytic activity">
    <reaction evidence="5">
        <text>Hydrolysis of proteins with broad specificity for peptide bonds, and a preference for a large uncharged residue in P1. Hydrolyzes peptide amides.</text>
        <dbReference type="EC" id="3.4.21.62"/>
    </reaction>
</comment>
<evidence type="ECO:0000256" key="4">
    <source>
        <dbReference type="ARBA" id="ARBA00022825"/>
    </source>
</evidence>
<feature type="compositionally biased region" description="Basic and acidic residues" evidence="9">
    <location>
        <begin position="1139"/>
        <end position="1149"/>
    </location>
</feature>
<dbReference type="Gene3D" id="3.40.50.200">
    <property type="entry name" value="Peptidase S8/S53 domain"/>
    <property type="match status" value="1"/>
</dbReference>
<proteinExistence type="inferred from homology"/>
<feature type="compositionally biased region" description="Low complexity" evidence="9">
    <location>
        <begin position="61"/>
        <end position="79"/>
    </location>
</feature>
<keyword evidence="2 7" id="KW-0645">Protease</keyword>
<dbReference type="OMA" id="NITSTWM"/>
<feature type="region of interest" description="Disordered" evidence="9">
    <location>
        <begin position="728"/>
        <end position="777"/>
    </location>
</feature>
<feature type="domain" description="Peptidase S8/S53" evidence="10">
    <location>
        <begin position="1473"/>
        <end position="1737"/>
    </location>
</feature>
<comment type="similarity">
    <text evidence="1 7 8">Belongs to the peptidase S8 family.</text>
</comment>
<feature type="compositionally biased region" description="Polar residues" evidence="9">
    <location>
        <begin position="1413"/>
        <end position="1424"/>
    </location>
</feature>
<evidence type="ECO:0000256" key="5">
    <source>
        <dbReference type="ARBA" id="ARBA00023529"/>
    </source>
</evidence>
<feature type="compositionally biased region" description="Polar residues" evidence="9">
    <location>
        <begin position="1180"/>
        <end position="1189"/>
    </location>
</feature>
<protein>
    <recommendedName>
        <fullName evidence="6">subtilisin</fullName>
        <ecNumber evidence="6">3.4.21.62</ecNumber>
    </recommendedName>
</protein>
<evidence type="ECO:0000256" key="3">
    <source>
        <dbReference type="ARBA" id="ARBA00022801"/>
    </source>
</evidence>
<feature type="compositionally biased region" description="Polar residues" evidence="9">
    <location>
        <begin position="342"/>
        <end position="357"/>
    </location>
</feature>
<dbReference type="EMBL" id="LN714485">
    <property type="protein sequence ID" value="CEL69308.1"/>
    <property type="molecule type" value="Genomic_DNA"/>
</dbReference>
<feature type="active site" description="Charge relay system" evidence="7">
    <location>
        <position position="1480"/>
    </location>
</feature>
<feature type="region of interest" description="Disordered" evidence="9">
    <location>
        <begin position="46"/>
        <end position="79"/>
    </location>
</feature>
<evidence type="ECO:0000256" key="9">
    <source>
        <dbReference type="SAM" id="MobiDB-lite"/>
    </source>
</evidence>
<dbReference type="RefSeq" id="XP_003884624.1">
    <property type="nucleotide sequence ID" value="XM_003884575.1"/>
</dbReference>
<feature type="active site" description="Charge relay system" evidence="7">
    <location>
        <position position="1700"/>
    </location>
</feature>
<dbReference type="GeneID" id="13442525"/>
<dbReference type="Proteomes" id="UP000007494">
    <property type="component" value="Chromosome X"/>
</dbReference>
<dbReference type="PROSITE" id="PS00137">
    <property type="entry name" value="SUBTILASE_HIS"/>
    <property type="match status" value="1"/>
</dbReference>
<feature type="compositionally biased region" description="Polar residues" evidence="9">
    <location>
        <begin position="830"/>
        <end position="848"/>
    </location>
</feature>
<dbReference type="EMBL" id="FR823391">
    <property type="protein sequence ID" value="CBZ54594.1"/>
    <property type="molecule type" value="Genomic_DNA"/>
</dbReference>
<evidence type="ECO:0000256" key="2">
    <source>
        <dbReference type="ARBA" id="ARBA00022670"/>
    </source>
</evidence>
<accession>F0VKJ3</accession>
<dbReference type="eggNOG" id="KOG1153">
    <property type="taxonomic scope" value="Eukaryota"/>
</dbReference>
<feature type="region of interest" description="Disordered" evidence="9">
    <location>
        <begin position="952"/>
        <end position="1034"/>
    </location>
</feature>
<feature type="compositionally biased region" description="Basic and acidic residues" evidence="9">
    <location>
        <begin position="584"/>
        <end position="594"/>
    </location>
</feature>
<reference evidence="13" key="3">
    <citation type="journal article" date="2012" name="PLoS Pathog.">
        <title>Comparative genomics of the apicomplexan parasites Toxoplasma gondii and Neospora caninum: Coccidia differing in host range and transmission strategy.</title>
        <authorList>
            <person name="Reid A.J."/>
            <person name="Vermont S.J."/>
            <person name="Cotton J.A."/>
            <person name="Harris D."/>
            <person name="Hill-Cawthorne G.A."/>
            <person name="Konen-Waisman S."/>
            <person name="Latham S.M."/>
            <person name="Mourier T."/>
            <person name="Norton R."/>
            <person name="Quail M.A."/>
            <person name="Sanders M."/>
            <person name="Shanmugam D."/>
            <person name="Sohal A."/>
            <person name="Wasmuth J.D."/>
            <person name="Brunk B."/>
            <person name="Grigg M.E."/>
            <person name="Howard J.C."/>
            <person name="Parkinson J."/>
            <person name="Roos D.S."/>
            <person name="Trees A.J."/>
            <person name="Berriman M."/>
            <person name="Pain A."/>
            <person name="Wastling J.M."/>
        </authorList>
    </citation>
    <scope>NUCLEOTIDE SEQUENCE [LARGE SCALE GENOMIC DNA]</scope>
    <source>
        <strain evidence="13">Liverpool</strain>
    </source>
</reference>
<dbReference type="InterPro" id="IPR000209">
    <property type="entry name" value="Peptidase_S8/S53_dom"/>
</dbReference>
<feature type="compositionally biased region" description="Basic and acidic residues" evidence="9">
    <location>
        <begin position="1014"/>
        <end position="1026"/>
    </location>
</feature>
<feature type="compositionally biased region" description="Polar residues" evidence="9">
    <location>
        <begin position="974"/>
        <end position="991"/>
    </location>
</feature>
<feature type="compositionally biased region" description="Polar residues" evidence="9">
    <location>
        <begin position="952"/>
        <end position="961"/>
    </location>
</feature>
<evidence type="ECO:0000259" key="10">
    <source>
        <dbReference type="Pfam" id="PF00082"/>
    </source>
</evidence>
<dbReference type="InterPro" id="IPR023828">
    <property type="entry name" value="Peptidase_S8_Ser-AS"/>
</dbReference>
<evidence type="ECO:0000256" key="8">
    <source>
        <dbReference type="RuleBase" id="RU003355"/>
    </source>
</evidence>
<feature type="compositionally biased region" description="Basic and acidic residues" evidence="9">
    <location>
        <begin position="205"/>
        <end position="224"/>
    </location>
</feature>
<dbReference type="InterPro" id="IPR022398">
    <property type="entry name" value="Peptidase_S8_His-AS"/>
</dbReference>
<feature type="region of interest" description="Disordered" evidence="9">
    <location>
        <begin position="793"/>
        <end position="812"/>
    </location>
</feature>
<keyword evidence="4 7" id="KW-0720">Serine protease</keyword>
<feature type="compositionally biased region" description="Polar residues" evidence="9">
    <location>
        <begin position="1248"/>
        <end position="1265"/>
    </location>
</feature>
<feature type="region of interest" description="Disordered" evidence="9">
    <location>
        <begin position="1362"/>
        <end position="1446"/>
    </location>
</feature>
<feature type="region of interest" description="Disordered" evidence="9">
    <location>
        <begin position="205"/>
        <end position="226"/>
    </location>
</feature>
<feature type="region of interest" description="Disordered" evidence="9">
    <location>
        <begin position="617"/>
        <end position="651"/>
    </location>
</feature>
<dbReference type="CDD" id="cd07473">
    <property type="entry name" value="Peptidases_S8_Subtilisin_like"/>
    <property type="match status" value="1"/>
</dbReference>
<keyword evidence="13" id="KW-1185">Reference proteome</keyword>
<dbReference type="SUPFAM" id="SSF52743">
    <property type="entry name" value="Subtilisin-like"/>
    <property type="match status" value="1"/>
</dbReference>
<feature type="region of interest" description="Disordered" evidence="9">
    <location>
        <begin position="917"/>
        <end position="939"/>
    </location>
</feature>